<feature type="transmembrane region" description="Helical" evidence="1">
    <location>
        <begin position="12"/>
        <end position="37"/>
    </location>
</feature>
<dbReference type="Proteomes" id="UP000256899">
    <property type="component" value="Unassembled WGS sequence"/>
</dbReference>
<evidence type="ECO:0000313" key="3">
    <source>
        <dbReference type="Proteomes" id="UP000256899"/>
    </source>
</evidence>
<evidence type="ECO:0000256" key="1">
    <source>
        <dbReference type="SAM" id="Phobius"/>
    </source>
</evidence>
<protein>
    <recommendedName>
        <fullName evidence="4">HEAT repeat domain-containing protein</fullName>
    </recommendedName>
</protein>
<dbReference type="AlphaFoldDB" id="A0A3E0U5C8"/>
<gene>
    <name evidence="2" type="ORF">DXX94_12035</name>
</gene>
<dbReference type="EMBL" id="QUOT01000001">
    <property type="protein sequence ID" value="REL31385.1"/>
    <property type="molecule type" value="Genomic_DNA"/>
</dbReference>
<evidence type="ECO:0008006" key="4">
    <source>
        <dbReference type="Google" id="ProtNLM"/>
    </source>
</evidence>
<keyword evidence="1" id="KW-1133">Transmembrane helix</keyword>
<keyword evidence="1" id="KW-0812">Transmembrane</keyword>
<name>A0A3E0U5C8_9GAMM</name>
<dbReference type="RefSeq" id="WP_116016177.1">
    <property type="nucleotide sequence ID" value="NZ_QUOT01000001.1"/>
</dbReference>
<comment type="caution">
    <text evidence="2">The sequence shown here is derived from an EMBL/GenBank/DDBJ whole genome shotgun (WGS) entry which is preliminary data.</text>
</comment>
<reference evidence="3" key="1">
    <citation type="submission" date="2018-08" db="EMBL/GenBank/DDBJ databases">
        <title>Thalassotalea euphylliae genome.</title>
        <authorList>
            <person name="Summers S."/>
            <person name="Rice S.A."/>
            <person name="Freckelton M.L."/>
            <person name="Nedved B.T."/>
            <person name="Hadfield M.G."/>
        </authorList>
    </citation>
    <scope>NUCLEOTIDE SEQUENCE [LARGE SCALE GENOMIC DNA]</scope>
    <source>
        <strain evidence="3">H3</strain>
    </source>
</reference>
<organism evidence="2 3">
    <name type="scientific">Thalassotalea euphylliae</name>
    <dbReference type="NCBI Taxonomy" id="1655234"/>
    <lineage>
        <taxon>Bacteria</taxon>
        <taxon>Pseudomonadati</taxon>
        <taxon>Pseudomonadota</taxon>
        <taxon>Gammaproteobacteria</taxon>
        <taxon>Alteromonadales</taxon>
        <taxon>Colwelliaceae</taxon>
        <taxon>Thalassotalea</taxon>
    </lineage>
</organism>
<evidence type="ECO:0000313" key="2">
    <source>
        <dbReference type="EMBL" id="REL31385.1"/>
    </source>
</evidence>
<proteinExistence type="predicted"/>
<keyword evidence="3" id="KW-1185">Reference proteome</keyword>
<keyword evidence="1" id="KW-0472">Membrane</keyword>
<sequence>MSIQPRLKNLVVTLSLIAGLVTGLVVVFYVHALAGLWAEPIAFSEPPAFVEKYVAKRYKQESSAPDEAVTKAKLTTDYFIEAALVRNVMVNGESPTELIRLFTHSDKVKRIKTAAAFADVNMKLSHDEGTDFDNKRKAFWQQVEVHSADIQSALFEALIVTAQERTRTYIPYTLAWWMQEDKAKAVEMLTWAAKHHPDPWVRNFSVYYVIQFGGNEEYAQELIQSQTHDPVFKVRHRILEQRFRRFEEMLFGKEEEQS</sequence>
<accession>A0A3E0U5C8</accession>